<protein>
    <submittedName>
        <fullName evidence="3">Transcriptional regulator, PadR family</fullName>
    </submittedName>
</protein>
<dbReference type="Proteomes" id="UP000031982">
    <property type="component" value="Unassembled WGS sequence"/>
</dbReference>
<dbReference type="InterPro" id="IPR005149">
    <property type="entry name" value="Tscrpt_reg_PadR_N"/>
</dbReference>
<comment type="caution">
    <text evidence="3">The sequence shown here is derived from an EMBL/GenBank/DDBJ whole genome shotgun (WGS) entry which is preliminary data.</text>
</comment>
<dbReference type="SUPFAM" id="SSF46785">
    <property type="entry name" value="Winged helix' DNA-binding domain"/>
    <property type="match status" value="1"/>
</dbReference>
<evidence type="ECO:0000313" key="4">
    <source>
        <dbReference type="Proteomes" id="UP000031982"/>
    </source>
</evidence>
<dbReference type="RefSeq" id="WP_041113455.1">
    <property type="nucleotide sequence ID" value="NZ_JARTHD010000018.1"/>
</dbReference>
<dbReference type="InterPro" id="IPR036390">
    <property type="entry name" value="WH_DNA-bd_sf"/>
</dbReference>
<keyword evidence="4" id="KW-1185">Reference proteome</keyword>
<feature type="domain" description="Transcription regulator PadR C-terminal" evidence="2">
    <location>
        <begin position="98"/>
        <end position="179"/>
    </location>
</feature>
<dbReference type="InterPro" id="IPR036388">
    <property type="entry name" value="WH-like_DNA-bd_sf"/>
</dbReference>
<accession>A0ABR5AX19</accession>
<dbReference type="PANTHER" id="PTHR43252:SF6">
    <property type="entry name" value="NEGATIVE TRANSCRIPTION REGULATOR PADR"/>
    <property type="match status" value="1"/>
</dbReference>
<sequence>MRKENHTKHAILGLLTTGCHSGYSIKQMMDRSLNHFWKVSYGQIYPTLKQLVDEELATVEETAQEKKPDKKEYFITPKGKKALQQWVQAPIQEIPAEKNEWLLKLFFSQPEDRESLLSHLSTYSQKLHERFQAYEAIEQMIESNYADKQEAQFWLMTLDYGQRTTRAAIEWCECTIEKIDQL</sequence>
<evidence type="ECO:0000313" key="3">
    <source>
        <dbReference type="EMBL" id="KIL79282.1"/>
    </source>
</evidence>
<dbReference type="InterPro" id="IPR018309">
    <property type="entry name" value="Tscrpt_reg_PadR_C"/>
</dbReference>
<dbReference type="PANTHER" id="PTHR43252">
    <property type="entry name" value="TRANSCRIPTIONAL REGULATOR YQJI"/>
    <property type="match status" value="1"/>
</dbReference>
<reference evidence="3 4" key="1">
    <citation type="submission" date="2015-01" db="EMBL/GenBank/DDBJ databases">
        <title>Genome Assembly of Bacillus badius MTCC 1458.</title>
        <authorList>
            <person name="Verma A."/>
            <person name="Khatri I."/>
            <person name="Mual P."/>
            <person name="Subramanian S."/>
            <person name="Krishnamurthi S."/>
        </authorList>
    </citation>
    <scope>NUCLEOTIDE SEQUENCE [LARGE SCALE GENOMIC DNA]</scope>
    <source>
        <strain evidence="3 4">MTCC 1458</strain>
    </source>
</reference>
<dbReference type="Gene3D" id="1.10.10.10">
    <property type="entry name" value="Winged helix-like DNA-binding domain superfamily/Winged helix DNA-binding domain"/>
    <property type="match status" value="1"/>
</dbReference>
<gene>
    <name evidence="3" type="ORF">SD77_3148</name>
</gene>
<dbReference type="EMBL" id="JXLP01000003">
    <property type="protein sequence ID" value="KIL79282.1"/>
    <property type="molecule type" value="Genomic_DNA"/>
</dbReference>
<evidence type="ECO:0000259" key="1">
    <source>
        <dbReference type="Pfam" id="PF03551"/>
    </source>
</evidence>
<dbReference type="Pfam" id="PF10400">
    <property type="entry name" value="Vir_act_alpha_C"/>
    <property type="match status" value="1"/>
</dbReference>
<feature type="domain" description="Transcription regulator PadR N-terminal" evidence="1">
    <location>
        <begin position="11"/>
        <end position="85"/>
    </location>
</feature>
<evidence type="ECO:0000259" key="2">
    <source>
        <dbReference type="Pfam" id="PF10400"/>
    </source>
</evidence>
<dbReference type="Pfam" id="PF03551">
    <property type="entry name" value="PadR"/>
    <property type="match status" value="1"/>
</dbReference>
<dbReference type="Gene3D" id="6.10.140.190">
    <property type="match status" value="1"/>
</dbReference>
<proteinExistence type="predicted"/>
<organism evidence="3 4">
    <name type="scientific">Bacillus badius</name>
    <dbReference type="NCBI Taxonomy" id="1455"/>
    <lineage>
        <taxon>Bacteria</taxon>
        <taxon>Bacillati</taxon>
        <taxon>Bacillota</taxon>
        <taxon>Bacilli</taxon>
        <taxon>Bacillales</taxon>
        <taxon>Bacillaceae</taxon>
        <taxon>Pseudobacillus</taxon>
    </lineage>
</organism>
<name>A0ABR5AX19_BACBA</name>
<dbReference type="PROSITE" id="PS51257">
    <property type="entry name" value="PROKAR_LIPOPROTEIN"/>
    <property type="match status" value="1"/>
</dbReference>